<evidence type="ECO:0000313" key="12">
    <source>
        <dbReference type="EMBL" id="RKU48733.1"/>
    </source>
</evidence>
<evidence type="ECO:0000256" key="11">
    <source>
        <dbReference type="SAM" id="MobiDB-lite"/>
    </source>
</evidence>
<dbReference type="OrthoDB" id="250329at2759"/>
<accession>A0A420YLG4</accession>
<feature type="repeat" description="Solcar" evidence="9">
    <location>
        <begin position="97"/>
        <end position="187"/>
    </location>
</feature>
<evidence type="ECO:0000256" key="4">
    <source>
        <dbReference type="ARBA" id="ARBA00022692"/>
    </source>
</evidence>
<dbReference type="GO" id="GO:0016020">
    <property type="term" value="C:membrane"/>
    <property type="evidence" value="ECO:0007669"/>
    <property type="project" value="UniProtKB-SubCell"/>
</dbReference>
<protein>
    <recommendedName>
        <fullName evidence="14">S-adenosylmethionine transporter</fullName>
    </recommendedName>
</protein>
<evidence type="ECO:0000313" key="13">
    <source>
        <dbReference type="Proteomes" id="UP000275385"/>
    </source>
</evidence>
<keyword evidence="7" id="KW-1133">Transmembrane helix</keyword>
<dbReference type="PANTHER" id="PTHR45667">
    <property type="entry name" value="S-ADENOSYLMETHIONINE MITOCHONDRIAL CARRIER PROTEIN"/>
    <property type="match status" value="1"/>
</dbReference>
<gene>
    <name evidence="12" type="ORF">DL546_000361</name>
</gene>
<evidence type="ECO:0008006" key="14">
    <source>
        <dbReference type="Google" id="ProtNLM"/>
    </source>
</evidence>
<evidence type="ECO:0000256" key="7">
    <source>
        <dbReference type="ARBA" id="ARBA00022989"/>
    </source>
</evidence>
<keyword evidence="6" id="KW-0999">Mitochondrion inner membrane</keyword>
<comment type="caution">
    <text evidence="12">The sequence shown here is derived from an EMBL/GenBank/DDBJ whole genome shotgun (WGS) entry which is preliminary data.</text>
</comment>
<sequence>MGDNTNREILVAGAAAAFTVDLLVYPLDTIKTRLQSRDFLKTYGSAGVKKVDPNFFRGLYQGVGSVIIATLPASGVFFTTYEATKRFYTTLLPSSTPQPIVHAAASGTSELASCLVLTPAEVIKQNAQMLSRSGANHGSTSLEALRMLRHAEGGPARRLWSGYTALAARNLPFTAMQFPMFEFFRGKLWDWRAKKKGIEQRTRHAKDGEDLQEKIQAKEAGDKSMTSMMFETGWVNALSAGSSGAIAAVITTPSDVVKTRMMLVDEREGEGRTKSATGGLAESENRRRRGGLDVAKHVLRENGVKGLFRGGALRAVWTFIGSGLYLGTYEVAKVWLKGGRDLDDDSF</sequence>
<dbReference type="Gene3D" id="1.50.40.10">
    <property type="entry name" value="Mitochondrial carrier domain"/>
    <property type="match status" value="2"/>
</dbReference>
<dbReference type="InterPro" id="IPR023395">
    <property type="entry name" value="MCP_dom_sf"/>
</dbReference>
<dbReference type="EMBL" id="QVQW01000003">
    <property type="protein sequence ID" value="RKU48733.1"/>
    <property type="molecule type" value="Genomic_DNA"/>
</dbReference>
<evidence type="ECO:0000256" key="3">
    <source>
        <dbReference type="ARBA" id="ARBA00022448"/>
    </source>
</evidence>
<keyword evidence="5" id="KW-0677">Repeat</keyword>
<feature type="repeat" description="Solcar" evidence="9">
    <location>
        <begin position="231"/>
        <end position="335"/>
    </location>
</feature>
<evidence type="ECO:0000256" key="6">
    <source>
        <dbReference type="ARBA" id="ARBA00022792"/>
    </source>
</evidence>
<dbReference type="InterPro" id="IPR018108">
    <property type="entry name" value="MCP_transmembrane"/>
</dbReference>
<comment type="subcellular location">
    <subcellularLocation>
        <location evidence="1">Membrane</location>
        <topology evidence="1">Multi-pass membrane protein</topology>
    </subcellularLocation>
</comment>
<dbReference type="SUPFAM" id="SSF103506">
    <property type="entry name" value="Mitochondrial carrier"/>
    <property type="match status" value="1"/>
</dbReference>
<feature type="region of interest" description="Disordered" evidence="11">
    <location>
        <begin position="267"/>
        <end position="288"/>
    </location>
</feature>
<feature type="repeat" description="Solcar" evidence="9">
    <location>
        <begin position="4"/>
        <end position="87"/>
    </location>
</feature>
<comment type="similarity">
    <text evidence="2 10">Belongs to the mitochondrial carrier (TC 2.A.29) family.</text>
</comment>
<dbReference type="AlphaFoldDB" id="A0A420YLG4"/>
<dbReference type="Pfam" id="PF00153">
    <property type="entry name" value="Mito_carr"/>
    <property type="match status" value="3"/>
</dbReference>
<dbReference type="Proteomes" id="UP000275385">
    <property type="component" value="Unassembled WGS sequence"/>
</dbReference>
<evidence type="ECO:0000256" key="1">
    <source>
        <dbReference type="ARBA" id="ARBA00004141"/>
    </source>
</evidence>
<name>A0A420YLG4_9PEZI</name>
<evidence type="ECO:0000256" key="5">
    <source>
        <dbReference type="ARBA" id="ARBA00022737"/>
    </source>
</evidence>
<keyword evidence="6" id="KW-0496">Mitochondrion</keyword>
<proteinExistence type="inferred from homology"/>
<keyword evidence="4 9" id="KW-0812">Transmembrane</keyword>
<evidence type="ECO:0000256" key="2">
    <source>
        <dbReference type="ARBA" id="ARBA00006375"/>
    </source>
</evidence>
<evidence type="ECO:0000256" key="8">
    <source>
        <dbReference type="ARBA" id="ARBA00023136"/>
    </source>
</evidence>
<evidence type="ECO:0000256" key="10">
    <source>
        <dbReference type="RuleBase" id="RU000488"/>
    </source>
</evidence>
<evidence type="ECO:0000256" key="9">
    <source>
        <dbReference type="PROSITE-ProRule" id="PRU00282"/>
    </source>
</evidence>
<keyword evidence="8 9" id="KW-0472">Membrane</keyword>
<organism evidence="12 13">
    <name type="scientific">Coniochaeta pulveracea</name>
    <dbReference type="NCBI Taxonomy" id="177199"/>
    <lineage>
        <taxon>Eukaryota</taxon>
        <taxon>Fungi</taxon>
        <taxon>Dikarya</taxon>
        <taxon>Ascomycota</taxon>
        <taxon>Pezizomycotina</taxon>
        <taxon>Sordariomycetes</taxon>
        <taxon>Sordariomycetidae</taxon>
        <taxon>Coniochaetales</taxon>
        <taxon>Coniochaetaceae</taxon>
        <taxon>Coniochaeta</taxon>
    </lineage>
</organism>
<keyword evidence="13" id="KW-1185">Reference proteome</keyword>
<dbReference type="PROSITE" id="PS50920">
    <property type="entry name" value="SOLCAR"/>
    <property type="match status" value="3"/>
</dbReference>
<reference evidence="12 13" key="1">
    <citation type="submission" date="2018-08" db="EMBL/GenBank/DDBJ databases">
        <title>Draft genome of the lignicolous fungus Coniochaeta pulveracea.</title>
        <authorList>
            <person name="Borstlap C.J."/>
            <person name="De Witt R.N."/>
            <person name="Botha A."/>
            <person name="Volschenk H."/>
        </authorList>
    </citation>
    <scope>NUCLEOTIDE SEQUENCE [LARGE SCALE GENOMIC DNA]</scope>
    <source>
        <strain evidence="12 13">CAB683</strain>
    </source>
</reference>
<keyword evidence="3 10" id="KW-0813">Transport</keyword>